<dbReference type="PANTHER" id="PTHR30349:SF64">
    <property type="entry name" value="PROPHAGE INTEGRASE INTD-RELATED"/>
    <property type="match status" value="1"/>
</dbReference>
<dbReference type="EMBL" id="BMXE01000004">
    <property type="protein sequence ID" value="GHB33657.1"/>
    <property type="molecule type" value="Genomic_DNA"/>
</dbReference>
<dbReference type="Proteomes" id="UP000637980">
    <property type="component" value="Unassembled WGS sequence"/>
</dbReference>
<gene>
    <name evidence="9" type="ORF">GCM10007094_23050</name>
</gene>
<keyword evidence="3 5" id="KW-0238">DNA-binding</keyword>
<name>A0ABQ3EGU2_9HYPH</name>
<dbReference type="InterPro" id="IPR044068">
    <property type="entry name" value="CB"/>
</dbReference>
<dbReference type="InterPro" id="IPR010998">
    <property type="entry name" value="Integrase_recombinase_N"/>
</dbReference>
<organism evidence="9 10">
    <name type="scientific">Pseudovibrio japonicus</name>
    <dbReference type="NCBI Taxonomy" id="366534"/>
    <lineage>
        <taxon>Bacteria</taxon>
        <taxon>Pseudomonadati</taxon>
        <taxon>Pseudomonadota</taxon>
        <taxon>Alphaproteobacteria</taxon>
        <taxon>Hyphomicrobiales</taxon>
        <taxon>Stappiaceae</taxon>
        <taxon>Pseudovibrio</taxon>
    </lineage>
</organism>
<protein>
    <submittedName>
        <fullName evidence="9">Integrase</fullName>
    </submittedName>
</protein>
<dbReference type="PROSITE" id="PS51898">
    <property type="entry name" value="TYR_RECOMBINASE"/>
    <property type="match status" value="1"/>
</dbReference>
<dbReference type="Gene3D" id="1.10.150.130">
    <property type="match status" value="1"/>
</dbReference>
<dbReference type="InterPro" id="IPR011010">
    <property type="entry name" value="DNA_brk_join_enz"/>
</dbReference>
<reference evidence="10" key="1">
    <citation type="journal article" date="2019" name="Int. J. Syst. Evol. Microbiol.">
        <title>The Global Catalogue of Microorganisms (GCM) 10K type strain sequencing project: providing services to taxonomists for standard genome sequencing and annotation.</title>
        <authorList>
            <consortium name="The Broad Institute Genomics Platform"/>
            <consortium name="The Broad Institute Genome Sequencing Center for Infectious Disease"/>
            <person name="Wu L."/>
            <person name="Ma J."/>
        </authorList>
    </citation>
    <scope>NUCLEOTIDE SEQUENCE [LARGE SCALE GENOMIC DNA]</scope>
    <source>
        <strain evidence="10">KCTC 12861</strain>
    </source>
</reference>
<evidence type="ECO:0000259" key="7">
    <source>
        <dbReference type="PROSITE" id="PS51898"/>
    </source>
</evidence>
<sequence length="394" mass="45391">MSVYRPKDKKGKYKSQEFHYDFQYKGRRYYGSTEKTTKREAEKVEARLREELKTPKDTTTIDGAFDNFWEEKAQHYSEPKAVSWRLEQLQDNLSEILDQDRVDYNLSEIKTRHLARYVSARRSQPNKRGHLPQPATINRELSLLRTIFNYANDVWELEITVPNFKAVMLEEPDARIVEVTADDQAKIKEHMREDFHDALDFLILAGPRASNALVGKGIVLTADAVDFDHMQITFQVKSKKPGGRRIVIPITGPMATILANNIGNHEDSVFTYVARRTIDGRQRGARYPLQVHTFRREFKAAAEAIGKPKLRVHDLRHTAATRTLRVTGNLRVAQKLLGHTRSTTTEKYAHLMTDDFATQMEMVHSGKSQTDKKSRNITGTSQTKPLKVLKKRRK</sequence>
<evidence type="ECO:0000313" key="9">
    <source>
        <dbReference type="EMBL" id="GHB33657.1"/>
    </source>
</evidence>
<keyword evidence="2" id="KW-0229">DNA integration</keyword>
<feature type="region of interest" description="Disordered" evidence="6">
    <location>
        <begin position="364"/>
        <end position="394"/>
    </location>
</feature>
<dbReference type="Gene3D" id="1.10.443.10">
    <property type="entry name" value="Intergrase catalytic core"/>
    <property type="match status" value="1"/>
</dbReference>
<keyword evidence="10" id="KW-1185">Reference proteome</keyword>
<dbReference type="InterPro" id="IPR050090">
    <property type="entry name" value="Tyrosine_recombinase_XerCD"/>
</dbReference>
<feature type="domain" description="Core-binding (CB)" evidence="8">
    <location>
        <begin position="59"/>
        <end position="152"/>
    </location>
</feature>
<dbReference type="RefSeq" id="WP_189436951.1">
    <property type="nucleotide sequence ID" value="NZ_BMXE01000004.1"/>
</dbReference>
<dbReference type="SUPFAM" id="SSF56349">
    <property type="entry name" value="DNA breaking-rejoining enzymes"/>
    <property type="match status" value="1"/>
</dbReference>
<dbReference type="Pfam" id="PF00589">
    <property type="entry name" value="Phage_integrase"/>
    <property type="match status" value="1"/>
</dbReference>
<evidence type="ECO:0000259" key="8">
    <source>
        <dbReference type="PROSITE" id="PS51900"/>
    </source>
</evidence>
<evidence type="ECO:0000256" key="4">
    <source>
        <dbReference type="ARBA" id="ARBA00023172"/>
    </source>
</evidence>
<dbReference type="InterPro" id="IPR013762">
    <property type="entry name" value="Integrase-like_cat_sf"/>
</dbReference>
<evidence type="ECO:0000256" key="2">
    <source>
        <dbReference type="ARBA" id="ARBA00022908"/>
    </source>
</evidence>
<evidence type="ECO:0000256" key="6">
    <source>
        <dbReference type="SAM" id="MobiDB-lite"/>
    </source>
</evidence>
<accession>A0ABQ3EGU2</accession>
<dbReference type="PROSITE" id="PS51900">
    <property type="entry name" value="CB"/>
    <property type="match status" value="1"/>
</dbReference>
<proteinExistence type="inferred from homology"/>
<comment type="similarity">
    <text evidence="1">Belongs to the 'phage' integrase family.</text>
</comment>
<feature type="domain" description="Tyr recombinase" evidence="7">
    <location>
        <begin position="174"/>
        <end position="361"/>
    </location>
</feature>
<evidence type="ECO:0000256" key="3">
    <source>
        <dbReference type="ARBA" id="ARBA00023125"/>
    </source>
</evidence>
<evidence type="ECO:0000256" key="1">
    <source>
        <dbReference type="ARBA" id="ARBA00008857"/>
    </source>
</evidence>
<comment type="caution">
    <text evidence="9">The sequence shown here is derived from an EMBL/GenBank/DDBJ whole genome shotgun (WGS) entry which is preliminary data.</text>
</comment>
<evidence type="ECO:0000313" key="10">
    <source>
        <dbReference type="Proteomes" id="UP000637980"/>
    </source>
</evidence>
<dbReference type="PANTHER" id="PTHR30349">
    <property type="entry name" value="PHAGE INTEGRASE-RELATED"/>
    <property type="match status" value="1"/>
</dbReference>
<dbReference type="InterPro" id="IPR002104">
    <property type="entry name" value="Integrase_catalytic"/>
</dbReference>
<keyword evidence="4" id="KW-0233">DNA recombination</keyword>
<dbReference type="CDD" id="cd00796">
    <property type="entry name" value="INT_Rci_Hp1_C"/>
    <property type="match status" value="1"/>
</dbReference>
<evidence type="ECO:0000256" key="5">
    <source>
        <dbReference type="PROSITE-ProRule" id="PRU01248"/>
    </source>
</evidence>